<reference evidence="2" key="1">
    <citation type="submission" date="2019-10" db="EMBL/GenBank/DDBJ databases">
        <title>The sequence and de novo assembly of the wild yak genome.</title>
        <authorList>
            <person name="Liu Y."/>
        </authorList>
    </citation>
    <scope>NUCLEOTIDE SEQUENCE [LARGE SCALE GENOMIC DNA]</scope>
    <source>
        <strain evidence="2">WY2019</strain>
    </source>
</reference>
<feature type="compositionally biased region" description="Basic and acidic residues" evidence="1">
    <location>
        <begin position="99"/>
        <end position="111"/>
    </location>
</feature>
<evidence type="ECO:0000256" key="1">
    <source>
        <dbReference type="SAM" id="MobiDB-lite"/>
    </source>
</evidence>
<organism evidence="2 3">
    <name type="scientific">Bos mutus</name>
    <name type="common">wild yak</name>
    <dbReference type="NCBI Taxonomy" id="72004"/>
    <lineage>
        <taxon>Eukaryota</taxon>
        <taxon>Metazoa</taxon>
        <taxon>Chordata</taxon>
        <taxon>Craniata</taxon>
        <taxon>Vertebrata</taxon>
        <taxon>Euteleostomi</taxon>
        <taxon>Mammalia</taxon>
        <taxon>Eutheria</taxon>
        <taxon>Laurasiatheria</taxon>
        <taxon>Artiodactyla</taxon>
        <taxon>Ruminantia</taxon>
        <taxon>Pecora</taxon>
        <taxon>Bovidae</taxon>
        <taxon>Bovinae</taxon>
        <taxon>Bos</taxon>
    </lineage>
</organism>
<feature type="region of interest" description="Disordered" evidence="1">
    <location>
        <begin position="143"/>
        <end position="307"/>
    </location>
</feature>
<feature type="compositionally biased region" description="Basic and acidic residues" evidence="1">
    <location>
        <begin position="245"/>
        <end position="261"/>
    </location>
</feature>
<feature type="region of interest" description="Disordered" evidence="1">
    <location>
        <begin position="56"/>
        <end position="131"/>
    </location>
</feature>
<protein>
    <submittedName>
        <fullName evidence="2">Uncharacterized protein</fullName>
    </submittedName>
</protein>
<keyword evidence="3" id="KW-1185">Reference proteome</keyword>
<accession>A0A6B0S7Z7</accession>
<comment type="caution">
    <text evidence="2">The sequence shown here is derived from an EMBL/GenBank/DDBJ whole genome shotgun (WGS) entry which is preliminary data.</text>
</comment>
<proteinExistence type="predicted"/>
<evidence type="ECO:0000313" key="3">
    <source>
        <dbReference type="Proteomes" id="UP000322234"/>
    </source>
</evidence>
<dbReference type="Proteomes" id="UP000322234">
    <property type="component" value="Unassembled WGS sequence"/>
</dbReference>
<gene>
    <name evidence="2" type="ORF">E5288_WYG003986</name>
</gene>
<evidence type="ECO:0000313" key="2">
    <source>
        <dbReference type="EMBL" id="MXQ97931.1"/>
    </source>
</evidence>
<feature type="region of interest" description="Disordered" evidence="1">
    <location>
        <begin position="1"/>
        <end position="43"/>
    </location>
</feature>
<feature type="compositionally biased region" description="Polar residues" evidence="1">
    <location>
        <begin position="286"/>
        <end position="298"/>
    </location>
</feature>
<sequence length="307" mass="32602">MHAAVDPRSAIGQVPLRSCASRALPATAPRGGPRTHVPEAVRSPWAAAADFRVTDSVQAGLTPEPGSGSQPERAHLVSLPPRLAVRSPLPSRPGTECGTKGRKDTGGRPEPQRPPARLPRPSPLGQPGAGSVAHLASIRLDLPARHGRGDGTRRRCPGAASQNRGKNPRCKRERECHLQGPIHLASGSSSAVSDEDSRATAPFHRCTPGGCGARGLEPEWSEPLSKRPQDSCTQGSRLCRLNNRRAGELSDSEHLERDPLADKPPIGGAKIHHPPQDVRLLPDAPQQKSCPQTHTDPQGQEGRGLQS</sequence>
<feature type="compositionally biased region" description="Basic and acidic residues" evidence="1">
    <location>
        <begin position="143"/>
        <end position="153"/>
    </location>
</feature>
<name>A0A6B0S7Z7_9CETA</name>
<dbReference type="EMBL" id="VBQZ03000207">
    <property type="protein sequence ID" value="MXQ97931.1"/>
    <property type="molecule type" value="Genomic_DNA"/>
</dbReference>
<feature type="compositionally biased region" description="Pro residues" evidence="1">
    <location>
        <begin position="112"/>
        <end position="124"/>
    </location>
</feature>
<dbReference type="AlphaFoldDB" id="A0A6B0S7Z7"/>